<gene>
    <name evidence="9" type="ORF">JVW63_00760</name>
</gene>
<protein>
    <submittedName>
        <fullName evidence="9">Acyltransferase</fullName>
    </submittedName>
</protein>
<feature type="transmembrane region" description="Helical" evidence="7">
    <location>
        <begin position="214"/>
        <end position="231"/>
    </location>
</feature>
<comment type="caution">
    <text evidence="9">The sequence shown here is derived from an EMBL/GenBank/DDBJ whole genome shotgun (WGS) entry which is preliminary data.</text>
</comment>
<dbReference type="GO" id="GO:0016746">
    <property type="term" value="F:acyltransferase activity"/>
    <property type="evidence" value="ECO:0007669"/>
    <property type="project" value="UniProtKB-KW"/>
</dbReference>
<feature type="domain" description="Acyltransferase 3" evidence="8">
    <location>
        <begin position="17"/>
        <end position="320"/>
    </location>
</feature>
<feature type="transmembrane region" description="Helical" evidence="7">
    <location>
        <begin position="243"/>
        <end position="265"/>
    </location>
</feature>
<keyword evidence="3" id="KW-1003">Cell membrane</keyword>
<reference evidence="10" key="1">
    <citation type="submission" date="2021-02" db="EMBL/GenBank/DDBJ databases">
        <title>Leucobacter sp. CX169.</title>
        <authorList>
            <person name="Cheng Y."/>
        </authorList>
    </citation>
    <scope>NUCLEOTIDE SEQUENCE [LARGE SCALE GENOMIC DNA]</scope>
    <source>
        <strain evidence="10">JY899</strain>
    </source>
</reference>
<dbReference type="RefSeq" id="WP_182172087.1">
    <property type="nucleotide sequence ID" value="NZ_CP059676.1"/>
</dbReference>
<feature type="transmembrane region" description="Helical" evidence="7">
    <location>
        <begin position="277"/>
        <end position="296"/>
    </location>
</feature>
<evidence type="ECO:0000313" key="10">
    <source>
        <dbReference type="Proteomes" id="UP000705983"/>
    </source>
</evidence>
<feature type="transmembrane region" description="Helical" evidence="7">
    <location>
        <begin position="94"/>
        <end position="114"/>
    </location>
</feature>
<evidence type="ECO:0000256" key="3">
    <source>
        <dbReference type="ARBA" id="ARBA00022475"/>
    </source>
</evidence>
<proteinExistence type="inferred from homology"/>
<keyword evidence="9" id="KW-0012">Acyltransferase</keyword>
<dbReference type="Pfam" id="PF01757">
    <property type="entry name" value="Acyl_transf_3"/>
    <property type="match status" value="1"/>
</dbReference>
<evidence type="ECO:0000256" key="4">
    <source>
        <dbReference type="ARBA" id="ARBA00022692"/>
    </source>
</evidence>
<evidence type="ECO:0000256" key="6">
    <source>
        <dbReference type="ARBA" id="ARBA00023136"/>
    </source>
</evidence>
<feature type="transmembrane region" description="Helical" evidence="7">
    <location>
        <begin position="55"/>
        <end position="74"/>
    </location>
</feature>
<comment type="similarity">
    <text evidence="2">Belongs to the acyltransferase 3 family.</text>
</comment>
<dbReference type="EMBL" id="JAFFJS010000001">
    <property type="protein sequence ID" value="MBM9432246.1"/>
    <property type="molecule type" value="Genomic_DNA"/>
</dbReference>
<evidence type="ECO:0000256" key="7">
    <source>
        <dbReference type="SAM" id="Phobius"/>
    </source>
</evidence>
<dbReference type="Proteomes" id="UP000705983">
    <property type="component" value="Unassembled WGS sequence"/>
</dbReference>
<feature type="transmembrane region" description="Helical" evidence="7">
    <location>
        <begin position="302"/>
        <end position="324"/>
    </location>
</feature>
<dbReference type="InterPro" id="IPR002656">
    <property type="entry name" value="Acyl_transf_3_dom"/>
</dbReference>
<evidence type="ECO:0000256" key="5">
    <source>
        <dbReference type="ARBA" id="ARBA00022989"/>
    </source>
</evidence>
<evidence type="ECO:0000259" key="8">
    <source>
        <dbReference type="Pfam" id="PF01757"/>
    </source>
</evidence>
<organism evidence="9 10">
    <name type="scientific">Flaviflexus equikiangi</name>
    <dbReference type="NCBI Taxonomy" id="2758573"/>
    <lineage>
        <taxon>Bacteria</taxon>
        <taxon>Bacillati</taxon>
        <taxon>Actinomycetota</taxon>
        <taxon>Actinomycetes</taxon>
        <taxon>Actinomycetales</taxon>
        <taxon>Actinomycetaceae</taxon>
        <taxon>Flaviflexus</taxon>
    </lineage>
</organism>
<evidence type="ECO:0000256" key="1">
    <source>
        <dbReference type="ARBA" id="ARBA00004651"/>
    </source>
</evidence>
<keyword evidence="6 7" id="KW-0472">Membrane</keyword>
<evidence type="ECO:0000256" key="2">
    <source>
        <dbReference type="ARBA" id="ARBA00007400"/>
    </source>
</evidence>
<accession>A0ABS2TC81</accession>
<keyword evidence="10" id="KW-1185">Reference proteome</keyword>
<name>A0ABS2TC81_9ACTO</name>
<dbReference type="PANTHER" id="PTHR40074">
    <property type="entry name" value="O-ACETYLTRANSFERASE WECH"/>
    <property type="match status" value="1"/>
</dbReference>
<feature type="transmembrane region" description="Helical" evidence="7">
    <location>
        <begin position="16"/>
        <end position="35"/>
    </location>
</feature>
<sequence length="347" mass="40218">MPTVQETSSKTVRSRAIWMDLVRGLAIIAVIWGHAEAIGRTGAMFQSSEWMLVSNKILVLIRMPLLMFLSGMLVPRSIAKGWKKFLPGKFTKLAWPYAVWIAMFFVVLWIHEAALLSDIPMNILRPENPNQTPLWYLRNLFFYYLIAQAIAWLRLPLWTGAVLGLAYSAYQLIDGTAIGSTDLRFANLMTYFFLGTVAMQHLERIIRFVRKPPVALTLLILWLIPTFLYVSGSAPVRYRLEYIWGPLAFIALVLGFASFITSSRWTRPLEFVGRYSLYYYVMHYPLLLGYIWWVGWRFAPDSIIHFFIMIAVGLIIPTITVYVARWIPPVKWLFFELPWPRPSRPGR</sequence>
<comment type="subcellular location">
    <subcellularLocation>
        <location evidence="1">Cell membrane</location>
        <topology evidence="1">Multi-pass membrane protein</topology>
    </subcellularLocation>
</comment>
<keyword evidence="9" id="KW-0808">Transferase</keyword>
<keyword evidence="4 7" id="KW-0812">Transmembrane</keyword>
<evidence type="ECO:0000313" key="9">
    <source>
        <dbReference type="EMBL" id="MBM9432246.1"/>
    </source>
</evidence>
<keyword evidence="5 7" id="KW-1133">Transmembrane helix</keyword>
<dbReference type="PANTHER" id="PTHR40074:SF2">
    <property type="entry name" value="O-ACETYLTRANSFERASE WECH"/>
    <property type="match status" value="1"/>
</dbReference>